<keyword evidence="7 8" id="KW-0456">Lyase</keyword>
<dbReference type="GO" id="GO:0005829">
    <property type="term" value="C:cytosol"/>
    <property type="evidence" value="ECO:0007669"/>
    <property type="project" value="TreeGrafter"/>
</dbReference>
<dbReference type="STRING" id="1408281.Epro_0608"/>
<dbReference type="PATRIC" id="fig|1408281.3.peg.624"/>
<feature type="binding site" evidence="8">
    <location>
        <position position="209"/>
    </location>
    <ligand>
        <name>Mn(2+)</name>
        <dbReference type="ChEBI" id="CHEBI:29035"/>
    </ligand>
</feature>
<dbReference type="Pfam" id="PF17297">
    <property type="entry name" value="PEPCK_N"/>
    <property type="match status" value="1"/>
</dbReference>
<dbReference type="GO" id="GO:0019543">
    <property type="term" value="P:propionate catabolic process"/>
    <property type="evidence" value="ECO:0007669"/>
    <property type="project" value="TreeGrafter"/>
</dbReference>
<dbReference type="Gene3D" id="3.90.228.20">
    <property type="match status" value="1"/>
</dbReference>
<dbReference type="EC" id="4.1.1.32" evidence="8"/>
<proteinExistence type="inferred from homology"/>
<feature type="binding site" evidence="8">
    <location>
        <position position="229"/>
    </location>
    <ligand>
        <name>Mn(2+)</name>
        <dbReference type="ChEBI" id="CHEBI:29035"/>
    </ligand>
</feature>
<dbReference type="GO" id="GO:0006107">
    <property type="term" value="P:oxaloacetate metabolic process"/>
    <property type="evidence" value="ECO:0007669"/>
    <property type="project" value="TreeGrafter"/>
</dbReference>
<dbReference type="GO" id="GO:0004613">
    <property type="term" value="F:phosphoenolpyruvate carboxykinase (GTP) activity"/>
    <property type="evidence" value="ECO:0007669"/>
    <property type="project" value="UniProtKB-UniRule"/>
</dbReference>
<dbReference type="PANTHER" id="PTHR11561:SF0">
    <property type="entry name" value="PHOSPHOENOLPYRUVATE CARBOXYKINASE [GTP]-RELATED"/>
    <property type="match status" value="1"/>
</dbReference>
<feature type="binding site" evidence="8">
    <location>
        <begin position="200"/>
        <end position="202"/>
    </location>
    <ligand>
        <name>substrate</name>
    </ligand>
</feature>
<keyword evidence="2 8" id="KW-0479">Metal-binding</keyword>
<evidence type="ECO:0000256" key="3">
    <source>
        <dbReference type="ARBA" id="ARBA00022741"/>
    </source>
</evidence>
<dbReference type="GO" id="GO:0005525">
    <property type="term" value="F:GTP binding"/>
    <property type="evidence" value="ECO:0007669"/>
    <property type="project" value="UniProtKB-UniRule"/>
</dbReference>
<dbReference type="InterPro" id="IPR035078">
    <property type="entry name" value="PEP_carboxykinase_GTP_N"/>
</dbReference>
<dbReference type="PANTHER" id="PTHR11561">
    <property type="entry name" value="PHOSPHOENOLPYRUVATE CARBOXYKINASE"/>
    <property type="match status" value="1"/>
</dbReference>
<dbReference type="EMBL" id="CP009498">
    <property type="protein sequence ID" value="AKL97987.1"/>
    <property type="molecule type" value="Genomic_DNA"/>
</dbReference>
<dbReference type="HAMAP" id="MF_00452">
    <property type="entry name" value="PEPCK_GTP"/>
    <property type="match status" value="1"/>
</dbReference>
<sequence length="589" mass="65740">MSTPFEQFVKEMQEFFTPDKVYIMDGSEKEAKQLAKEAQETESDGKKVLKELNGKVYPNSYYHRSNPNDVARTEHLTFVCTPTKEQAGPNNNWLDPKEAKEKMNALMKGSMKGRTMYVIAFVMGDPKSKYAKNCVEVTDSVYVALSMRIMSRVGKDAIARIGNSKDFFRGLHSIGDVNPDRRFVMHFPQENLVMSFGSGYGGNALLGKKCYSLRIASYLGYNEGWLAEHMIVIGVQSPDGKITYFLAAFPSACGKTNLALLQPVFPGYKVWTLGDDIAWLNIGEDGQLYAINPEAGMFGVAPGTGDKTNPVMIDTLKNDKFFPTLFTNTAVNDADNSPWWEGLSKETPSDLTDWQGQKYNASAGKPAAHPNSRFTVSIYNCPTLSPEYDNPNGVPISGIIFGGRRASTIPLVYECKDWNAGVFTASIIGSETTAAAGGAQGVVRRDPMAMLPFCGYNMGDYFQHWLNMGKKVKKLPKVFMVNWFRKDENGKFMWPGFRDNSRVIKWMIDRIEGKAGAKESEIGLLPEEGALDTTGLDVSKETMDKLLSVNKEDWKKEVAMVEEFYAKFGDKIPKDLRTHLEELKQAVNK</sequence>
<organism evidence="11 12">
    <name type="scientific">Endomicrobium proavitum</name>
    <dbReference type="NCBI Taxonomy" id="1408281"/>
    <lineage>
        <taxon>Bacteria</taxon>
        <taxon>Pseudomonadati</taxon>
        <taxon>Elusimicrobiota</taxon>
        <taxon>Endomicrobiia</taxon>
        <taxon>Endomicrobiales</taxon>
        <taxon>Endomicrobiaceae</taxon>
        <taxon>Endomicrobium</taxon>
    </lineage>
</organism>
<keyword evidence="3 8" id="KW-0547">Nucleotide-binding</keyword>
<dbReference type="InterPro" id="IPR018091">
    <property type="entry name" value="PEP_carboxykin_GTP_CS"/>
</dbReference>
<dbReference type="Gene3D" id="2.170.8.10">
    <property type="entry name" value="Phosphoenolpyruvate Carboxykinase, domain 2"/>
    <property type="match status" value="1"/>
</dbReference>
<dbReference type="GO" id="GO:0046327">
    <property type="term" value="P:glycerol biosynthetic process from pyruvate"/>
    <property type="evidence" value="ECO:0007669"/>
    <property type="project" value="TreeGrafter"/>
</dbReference>
<evidence type="ECO:0000313" key="12">
    <source>
        <dbReference type="Proteomes" id="UP000035337"/>
    </source>
</evidence>
<keyword evidence="4 8" id="KW-0210">Decarboxylase</keyword>
<keyword evidence="11" id="KW-0418">Kinase</keyword>
<dbReference type="Gene3D" id="3.40.449.10">
    <property type="entry name" value="Phosphoenolpyruvate Carboxykinase, domain 1"/>
    <property type="match status" value="1"/>
</dbReference>
<comment type="pathway">
    <text evidence="8">Carbohydrate biosynthesis; gluconeogenesis.</text>
</comment>
<name>A0A0G3WJF7_9BACT</name>
<comment type="cofactor">
    <cofactor evidence="8">
        <name>Mn(2+)</name>
        <dbReference type="ChEBI" id="CHEBI:29035"/>
    </cofactor>
    <text evidence="8">Binds 1 Mn(2+) ion per subunit.</text>
</comment>
<keyword evidence="11" id="KW-0808">Transferase</keyword>
<dbReference type="PROSITE" id="PS00505">
    <property type="entry name" value="PEPCK_GTP"/>
    <property type="match status" value="1"/>
</dbReference>
<keyword evidence="12" id="KW-1185">Reference proteome</keyword>
<comment type="subcellular location">
    <subcellularLocation>
        <location evidence="8">Cytoplasm</location>
    </subcellularLocation>
</comment>
<dbReference type="InterPro" id="IPR008210">
    <property type="entry name" value="PEP_carboxykinase_N"/>
</dbReference>
<keyword evidence="8" id="KW-0312">Gluconeogenesis</keyword>
<dbReference type="NCBIfam" id="NF003253">
    <property type="entry name" value="PRK04210.1"/>
    <property type="match status" value="1"/>
</dbReference>
<evidence type="ECO:0000256" key="8">
    <source>
        <dbReference type="HAMAP-Rule" id="MF_00452"/>
    </source>
</evidence>
<dbReference type="SUPFAM" id="SSF53795">
    <property type="entry name" value="PEP carboxykinase-like"/>
    <property type="match status" value="1"/>
</dbReference>
<keyword evidence="6 8" id="KW-0464">Manganese</keyword>
<feature type="binding site" evidence="8">
    <location>
        <begin position="497"/>
        <end position="500"/>
    </location>
    <ligand>
        <name>GTP</name>
        <dbReference type="ChEBI" id="CHEBI:37565"/>
    </ligand>
</feature>
<evidence type="ECO:0000256" key="4">
    <source>
        <dbReference type="ARBA" id="ARBA00022793"/>
    </source>
</evidence>
<reference evidence="11 12" key="1">
    <citation type="submission" date="2014-09" db="EMBL/GenBank/DDBJ databases">
        <title>Complete genome sequence of Endomicrobium proavitum.</title>
        <authorList>
            <person name="Zheng H."/>
        </authorList>
    </citation>
    <scope>NUCLEOTIDE SEQUENCE [LARGE SCALE GENOMIC DNA]</scope>
    <source>
        <strain evidence="11 12">Rsa215</strain>
    </source>
</reference>
<feature type="binding site" evidence="8">
    <location>
        <begin position="252"/>
        <end position="257"/>
    </location>
    <ligand>
        <name>GTP</name>
        <dbReference type="ChEBI" id="CHEBI:37565"/>
    </ligand>
</feature>
<dbReference type="GO" id="GO:0030145">
    <property type="term" value="F:manganese ion binding"/>
    <property type="evidence" value="ECO:0007669"/>
    <property type="project" value="UniProtKB-UniRule"/>
</dbReference>
<keyword evidence="11" id="KW-0670">Pyruvate</keyword>
<keyword evidence="8" id="KW-0963">Cytoplasm</keyword>
<comment type="function">
    <text evidence="8">Catalyzes the conversion of oxaloacetate (OAA) to phosphoenolpyruvate (PEP), the rate-limiting step in the metabolic pathway that produces glucose from lactate and other precursors derived from the citric acid cycle.</text>
</comment>
<feature type="binding site" evidence="8">
    <location>
        <begin position="371"/>
        <end position="373"/>
    </location>
    <ligand>
        <name>substrate</name>
    </ligand>
</feature>
<dbReference type="UniPathway" id="UPA00138"/>
<evidence type="ECO:0000256" key="5">
    <source>
        <dbReference type="ARBA" id="ARBA00023134"/>
    </source>
</evidence>
<dbReference type="CDD" id="cd00819">
    <property type="entry name" value="PEPCK_GTP"/>
    <property type="match status" value="1"/>
</dbReference>
<feature type="binding site" evidence="8">
    <location>
        <position position="276"/>
    </location>
    <ligand>
        <name>Mn(2+)</name>
        <dbReference type="ChEBI" id="CHEBI:29035"/>
    </ligand>
</feature>
<feature type="domain" description="Phosphoenolpyruvate carboxykinase C-terminal P-loop" evidence="9">
    <location>
        <begin position="225"/>
        <end position="585"/>
    </location>
</feature>
<feature type="binding site" evidence="8">
    <location>
        <position position="72"/>
    </location>
    <ligand>
        <name>substrate</name>
    </ligand>
</feature>
<comment type="similarity">
    <text evidence="1 8">Belongs to the phosphoenolpyruvate carboxykinase [GTP] family.</text>
</comment>
<evidence type="ECO:0000256" key="7">
    <source>
        <dbReference type="ARBA" id="ARBA00023239"/>
    </source>
</evidence>
<dbReference type="GO" id="GO:0033993">
    <property type="term" value="P:response to lipid"/>
    <property type="evidence" value="ECO:0007669"/>
    <property type="project" value="TreeGrafter"/>
</dbReference>
<comment type="subunit">
    <text evidence="8">Monomer.</text>
</comment>
<evidence type="ECO:0000313" key="11">
    <source>
        <dbReference type="EMBL" id="AKL97987.1"/>
    </source>
</evidence>
<gene>
    <name evidence="8 11" type="primary">pckG</name>
    <name evidence="11" type="ORF">Epro_0608</name>
</gene>
<dbReference type="InterPro" id="IPR013035">
    <property type="entry name" value="PEP_carboxykinase_C"/>
</dbReference>
<dbReference type="SUPFAM" id="SSF68923">
    <property type="entry name" value="PEP carboxykinase N-terminal domain"/>
    <property type="match status" value="1"/>
</dbReference>
<dbReference type="GO" id="GO:0042594">
    <property type="term" value="P:response to starvation"/>
    <property type="evidence" value="ECO:0007669"/>
    <property type="project" value="TreeGrafter"/>
</dbReference>
<feature type="domain" description="Phosphoenolpyruvate carboxykinase GTP-utilising N-terminal" evidence="10">
    <location>
        <begin position="7"/>
        <end position="220"/>
    </location>
</feature>
<dbReference type="Proteomes" id="UP000035337">
    <property type="component" value="Chromosome"/>
</dbReference>
<protein>
    <recommendedName>
        <fullName evidence="8">Phosphoenolpyruvate carboxykinase [GTP]</fullName>
        <shortName evidence="8">PEP carboxykinase</shortName>
        <shortName evidence="8">PEPCK</shortName>
        <ecNumber evidence="8">4.1.1.32</ecNumber>
    </recommendedName>
    <alternativeName>
        <fullName evidence="8">GTP-dependent phosphoenolpyruvate carboxykinase</fullName>
        <shortName evidence="8">GTP-PEPCK</shortName>
    </alternativeName>
</protein>
<evidence type="ECO:0000256" key="2">
    <source>
        <dbReference type="ARBA" id="ARBA00022723"/>
    </source>
</evidence>
<dbReference type="Pfam" id="PF00821">
    <property type="entry name" value="PEPCK_GTP"/>
    <property type="match status" value="1"/>
</dbReference>
<dbReference type="GO" id="GO:0016301">
    <property type="term" value="F:kinase activity"/>
    <property type="evidence" value="ECO:0007669"/>
    <property type="project" value="UniProtKB-KW"/>
</dbReference>
<evidence type="ECO:0000256" key="6">
    <source>
        <dbReference type="ARBA" id="ARBA00023211"/>
    </source>
</evidence>
<dbReference type="GO" id="GO:0006094">
    <property type="term" value="P:gluconeogenesis"/>
    <property type="evidence" value="ECO:0007669"/>
    <property type="project" value="UniProtKB-UniRule"/>
</dbReference>
<evidence type="ECO:0000259" key="10">
    <source>
        <dbReference type="Pfam" id="PF17297"/>
    </source>
</evidence>
<feature type="binding site" evidence="8">
    <location>
        <position position="251"/>
    </location>
    <ligand>
        <name>substrate</name>
    </ligand>
</feature>
<evidence type="ECO:0000259" key="9">
    <source>
        <dbReference type="Pfam" id="PF00821"/>
    </source>
</evidence>
<dbReference type="PIRSF" id="PIRSF001348">
    <property type="entry name" value="PEP_carboxykinase_GTP"/>
    <property type="match status" value="1"/>
</dbReference>
<keyword evidence="5 8" id="KW-0342">GTP-binding</keyword>
<dbReference type="RefSeq" id="WP_052570504.1">
    <property type="nucleotide sequence ID" value="NZ_CP009498.1"/>
</dbReference>
<comment type="catalytic activity">
    <reaction evidence="8">
        <text>oxaloacetate + GTP = phosphoenolpyruvate + GDP + CO2</text>
        <dbReference type="Rhea" id="RHEA:10388"/>
        <dbReference type="ChEBI" id="CHEBI:16452"/>
        <dbReference type="ChEBI" id="CHEBI:16526"/>
        <dbReference type="ChEBI" id="CHEBI:37565"/>
        <dbReference type="ChEBI" id="CHEBI:58189"/>
        <dbReference type="ChEBI" id="CHEBI:58702"/>
        <dbReference type="EC" id="4.1.1.32"/>
    </reaction>
</comment>
<dbReference type="OrthoDB" id="9758871at2"/>
<feature type="active site" evidence="8">
    <location>
        <position position="253"/>
    </location>
</feature>
<feature type="binding site" evidence="8">
    <location>
        <position position="373"/>
    </location>
    <ligand>
        <name>GTP</name>
        <dbReference type="ChEBI" id="CHEBI:37565"/>
    </ligand>
</feature>
<dbReference type="InterPro" id="IPR008209">
    <property type="entry name" value="PEP_carboxykinase_GTP"/>
</dbReference>
<dbReference type="GO" id="GO:0071333">
    <property type="term" value="P:cellular response to glucose stimulus"/>
    <property type="evidence" value="ECO:0007669"/>
    <property type="project" value="TreeGrafter"/>
</dbReference>
<feature type="binding site" evidence="8">
    <location>
        <position position="404"/>
    </location>
    <ligand>
        <name>GTP</name>
        <dbReference type="ChEBI" id="CHEBI:37565"/>
    </ligand>
</feature>
<dbReference type="InterPro" id="IPR035077">
    <property type="entry name" value="PEP_carboxykinase_GTP_C"/>
</dbReference>
<evidence type="ECO:0000256" key="1">
    <source>
        <dbReference type="ARBA" id="ARBA00005796"/>
    </source>
</evidence>
<dbReference type="AlphaFoldDB" id="A0A0G3WJF7"/>
<accession>A0A0G3WJF7</accession>
<dbReference type="KEGG" id="epo:Epro_0608"/>